<comment type="caution">
    <text evidence="2">The sequence shown here is derived from an EMBL/GenBank/DDBJ whole genome shotgun (WGS) entry which is preliminary data.</text>
</comment>
<dbReference type="OrthoDB" id="1899623at2759"/>
<keyword evidence="3" id="KW-1185">Reference proteome</keyword>
<protein>
    <submittedName>
        <fullName evidence="2">Uncharacterized protein</fullName>
    </submittedName>
</protein>
<evidence type="ECO:0000313" key="3">
    <source>
        <dbReference type="Proteomes" id="UP000585474"/>
    </source>
</evidence>
<accession>A0A7J0GQP7</accession>
<gene>
    <name evidence="2" type="ORF">Acr_23g0014630</name>
</gene>
<dbReference type="EMBL" id="BJWL01000023">
    <property type="protein sequence ID" value="GFZ13078.1"/>
    <property type="molecule type" value="Genomic_DNA"/>
</dbReference>
<dbReference type="Proteomes" id="UP000585474">
    <property type="component" value="Unassembled WGS sequence"/>
</dbReference>
<organism evidence="2 3">
    <name type="scientific">Actinidia rufa</name>
    <dbReference type="NCBI Taxonomy" id="165716"/>
    <lineage>
        <taxon>Eukaryota</taxon>
        <taxon>Viridiplantae</taxon>
        <taxon>Streptophyta</taxon>
        <taxon>Embryophyta</taxon>
        <taxon>Tracheophyta</taxon>
        <taxon>Spermatophyta</taxon>
        <taxon>Magnoliopsida</taxon>
        <taxon>eudicotyledons</taxon>
        <taxon>Gunneridae</taxon>
        <taxon>Pentapetalae</taxon>
        <taxon>asterids</taxon>
        <taxon>Ericales</taxon>
        <taxon>Actinidiaceae</taxon>
        <taxon>Actinidia</taxon>
    </lineage>
</organism>
<evidence type="ECO:0000313" key="2">
    <source>
        <dbReference type="EMBL" id="GFZ13078.1"/>
    </source>
</evidence>
<name>A0A7J0GQP7_9ERIC</name>
<reference evidence="2 3" key="1">
    <citation type="submission" date="2019-07" db="EMBL/GenBank/DDBJ databases">
        <title>De Novo Assembly of kiwifruit Actinidia rufa.</title>
        <authorList>
            <person name="Sugita-Konishi S."/>
            <person name="Sato K."/>
            <person name="Mori E."/>
            <person name="Abe Y."/>
            <person name="Kisaki G."/>
            <person name="Hamano K."/>
            <person name="Suezawa K."/>
            <person name="Otani M."/>
            <person name="Fukuda T."/>
            <person name="Manabe T."/>
            <person name="Gomi K."/>
            <person name="Tabuchi M."/>
            <person name="Akimitsu K."/>
            <person name="Kataoka I."/>
        </authorList>
    </citation>
    <scope>NUCLEOTIDE SEQUENCE [LARGE SCALE GENOMIC DNA]</scope>
    <source>
        <strain evidence="3">cv. Fuchu</strain>
    </source>
</reference>
<feature type="compositionally biased region" description="Polar residues" evidence="1">
    <location>
        <begin position="1"/>
        <end position="34"/>
    </location>
</feature>
<feature type="region of interest" description="Disordered" evidence="1">
    <location>
        <begin position="1"/>
        <end position="47"/>
    </location>
</feature>
<sequence length="97" mass="10806">MLVAETSTSGGKSHARQQQFQQAMMDNYPNSGMGTTDPHAYGAVADAAGEPHRAYNADQYDSYRERARFLGGNRDHDFENRGSYPGGRVYDTGSRYY</sequence>
<proteinExistence type="predicted"/>
<dbReference type="AlphaFoldDB" id="A0A7J0GQP7"/>
<evidence type="ECO:0000256" key="1">
    <source>
        <dbReference type="SAM" id="MobiDB-lite"/>
    </source>
</evidence>
<feature type="region of interest" description="Disordered" evidence="1">
    <location>
        <begin position="72"/>
        <end position="97"/>
    </location>
</feature>